<dbReference type="OrthoDB" id="5523744at2"/>
<protein>
    <recommendedName>
        <fullName evidence="3">Lipoprotein</fullName>
    </recommendedName>
</protein>
<organism evidence="1 2">
    <name type="scientific">Anaeromyxobacter dehalogenans (strain 2CP-C)</name>
    <dbReference type="NCBI Taxonomy" id="290397"/>
    <lineage>
        <taxon>Bacteria</taxon>
        <taxon>Pseudomonadati</taxon>
        <taxon>Myxococcota</taxon>
        <taxon>Myxococcia</taxon>
        <taxon>Myxococcales</taxon>
        <taxon>Cystobacterineae</taxon>
        <taxon>Anaeromyxobacteraceae</taxon>
        <taxon>Anaeromyxobacter</taxon>
    </lineage>
</organism>
<gene>
    <name evidence="1" type="ordered locus">Adeh_2821</name>
</gene>
<sequence>MRAAKITVVCLAVALAGCGGRRTITPTHGVAYRAAFGGQRAAPARGPVDPAPGLDSQEAAIIAASYRNSLSPKGERPEQEPQLLIVAPQKAGAAARPAPSVPGN</sequence>
<dbReference type="STRING" id="290397.Adeh_2821"/>
<name>Q2ILR1_ANADE</name>
<dbReference type="PROSITE" id="PS51257">
    <property type="entry name" value="PROKAR_LIPOPROTEIN"/>
    <property type="match status" value="1"/>
</dbReference>
<proteinExistence type="predicted"/>
<dbReference type="HOGENOM" id="CLU_2244311_0_0_7"/>
<reference evidence="1" key="1">
    <citation type="submission" date="2006-01" db="EMBL/GenBank/DDBJ databases">
        <title>Complete sequence of Anaeromyxobacter dehalogenans 2CP-C.</title>
        <authorList>
            <consortium name="US DOE Joint Genome Institute"/>
            <person name="Copeland A."/>
            <person name="Lucas S."/>
            <person name="Lapidus A."/>
            <person name="Barry K."/>
            <person name="Detter J.C."/>
            <person name="Glavina T."/>
            <person name="Hammon N."/>
            <person name="Israni S."/>
            <person name="Pitluck S."/>
            <person name="Brettin T."/>
            <person name="Bruce D."/>
            <person name="Han C."/>
            <person name="Tapia R."/>
            <person name="Gilna P."/>
            <person name="Kiss H."/>
            <person name="Schmutz J."/>
            <person name="Larimer F."/>
            <person name="Land M."/>
            <person name="Kyrpides N."/>
            <person name="Anderson I."/>
            <person name="Sanford R.A."/>
            <person name="Ritalahti K.M."/>
            <person name="Thomas H.S."/>
            <person name="Kirby J.R."/>
            <person name="Zhulin I.B."/>
            <person name="Loeffler F.E."/>
            <person name="Richardson P."/>
        </authorList>
    </citation>
    <scope>NUCLEOTIDE SEQUENCE</scope>
    <source>
        <strain evidence="1">2CP-C</strain>
    </source>
</reference>
<evidence type="ECO:0000313" key="2">
    <source>
        <dbReference type="Proteomes" id="UP000001935"/>
    </source>
</evidence>
<dbReference type="RefSeq" id="WP_011421873.1">
    <property type="nucleotide sequence ID" value="NC_007760.1"/>
</dbReference>
<dbReference type="AlphaFoldDB" id="Q2ILR1"/>
<dbReference type="Proteomes" id="UP000001935">
    <property type="component" value="Chromosome"/>
</dbReference>
<dbReference type="KEGG" id="ade:Adeh_2821"/>
<evidence type="ECO:0008006" key="3">
    <source>
        <dbReference type="Google" id="ProtNLM"/>
    </source>
</evidence>
<dbReference type="EMBL" id="CP000251">
    <property type="protein sequence ID" value="ABC82591.1"/>
    <property type="molecule type" value="Genomic_DNA"/>
</dbReference>
<accession>Q2ILR1</accession>
<evidence type="ECO:0000313" key="1">
    <source>
        <dbReference type="EMBL" id="ABC82591.1"/>
    </source>
</evidence>